<evidence type="ECO:0000256" key="2">
    <source>
        <dbReference type="ARBA" id="ARBA00006727"/>
    </source>
</evidence>
<dbReference type="PANTHER" id="PTHR11360:SF287">
    <property type="entry name" value="MFS MONOCARBOXYLATE TRANSPORTER"/>
    <property type="match status" value="1"/>
</dbReference>
<sequence>MEIETQTPRQPAAVELADRSKVCDRNDSYAYDSTNATTSPILDEGSERGLPSLSERGLASSEYHSGQHGQQFSLPPADGGKDAWLFLWSAFMLEALVWGFPSVFGVFQEYYSTHAPFAGSANIAVIGTCAMGIMYLILPVVFALLQAYPKARPWCGPIGLVAMCLSLALGSFAKTVTHLIITQGVLYALAGTVAWCPILFYIEEWFVRRRSFAFGIIFAGIGLAGAILPLVIGWLLRSYGHRTTLRACAIILFTFTIPISFFFKPRLPTSQTSQPRRFDLSFWSSRSFAILQAGNVIEALGFFLPSIYLPTYARSLGASDFTSVLTLILFSAGSVVGNLGMGAVLDRLHVTTAIFISTIGTCVAVFLLWGLATSLAPLFVFSFMYGLFAASWPATWPGIMKDVKAEKEHADPGMIFACLAAGKGIGNVLSGPLSGALVGVQRWKGAGMGYGSSYGALIVFTGVTAFFGGWGFVARRVGWI</sequence>
<dbReference type="Proteomes" id="UP000800041">
    <property type="component" value="Unassembled WGS sequence"/>
</dbReference>
<evidence type="ECO:0000256" key="3">
    <source>
        <dbReference type="SAM" id="MobiDB-lite"/>
    </source>
</evidence>
<dbReference type="Gene3D" id="1.20.1250.20">
    <property type="entry name" value="MFS general substrate transporter like domains"/>
    <property type="match status" value="2"/>
</dbReference>
<dbReference type="InterPro" id="IPR050327">
    <property type="entry name" value="Proton-linked_MCT"/>
</dbReference>
<keyword evidence="4" id="KW-1133">Transmembrane helix</keyword>
<dbReference type="AlphaFoldDB" id="A0A6G1GKC9"/>
<feature type="transmembrane region" description="Helical" evidence="4">
    <location>
        <begin position="453"/>
        <end position="473"/>
    </location>
</feature>
<feature type="transmembrane region" description="Helical" evidence="4">
    <location>
        <begin position="121"/>
        <end position="145"/>
    </location>
</feature>
<evidence type="ECO:0000256" key="1">
    <source>
        <dbReference type="ARBA" id="ARBA00004141"/>
    </source>
</evidence>
<feature type="transmembrane region" description="Helical" evidence="4">
    <location>
        <begin position="414"/>
        <end position="433"/>
    </location>
</feature>
<comment type="similarity">
    <text evidence="2">Belongs to the major facilitator superfamily. Monocarboxylate porter (TC 2.A.1.13) family.</text>
</comment>
<evidence type="ECO:0000313" key="6">
    <source>
        <dbReference type="EMBL" id="KAF1981413.1"/>
    </source>
</evidence>
<feature type="transmembrane region" description="Helical" evidence="4">
    <location>
        <begin position="375"/>
        <end position="394"/>
    </location>
</feature>
<dbReference type="InterPro" id="IPR011701">
    <property type="entry name" value="MFS"/>
</dbReference>
<dbReference type="GO" id="GO:0016020">
    <property type="term" value="C:membrane"/>
    <property type="evidence" value="ECO:0007669"/>
    <property type="project" value="UniProtKB-SubCell"/>
</dbReference>
<feature type="region of interest" description="Disordered" evidence="3">
    <location>
        <begin position="28"/>
        <end position="53"/>
    </location>
</feature>
<dbReference type="PROSITE" id="PS50850">
    <property type="entry name" value="MFS"/>
    <property type="match status" value="1"/>
</dbReference>
<dbReference type="EMBL" id="ML977200">
    <property type="protein sequence ID" value="KAF1981413.1"/>
    <property type="molecule type" value="Genomic_DNA"/>
</dbReference>
<dbReference type="SUPFAM" id="SSF103473">
    <property type="entry name" value="MFS general substrate transporter"/>
    <property type="match status" value="1"/>
</dbReference>
<keyword evidence="4" id="KW-0812">Transmembrane</keyword>
<proteinExistence type="inferred from homology"/>
<feature type="transmembrane region" description="Helical" evidence="4">
    <location>
        <begin position="154"/>
        <end position="173"/>
    </location>
</feature>
<dbReference type="InterPro" id="IPR036259">
    <property type="entry name" value="MFS_trans_sf"/>
</dbReference>
<dbReference type="GO" id="GO:0022857">
    <property type="term" value="F:transmembrane transporter activity"/>
    <property type="evidence" value="ECO:0007669"/>
    <property type="project" value="InterPro"/>
</dbReference>
<feature type="transmembrane region" description="Helical" evidence="4">
    <location>
        <begin position="83"/>
        <end position="101"/>
    </location>
</feature>
<accession>A0A6G1GKC9</accession>
<reference evidence="6" key="1">
    <citation type="journal article" date="2020" name="Stud. Mycol.">
        <title>101 Dothideomycetes genomes: a test case for predicting lifestyles and emergence of pathogens.</title>
        <authorList>
            <person name="Haridas S."/>
            <person name="Albert R."/>
            <person name="Binder M."/>
            <person name="Bloem J."/>
            <person name="Labutti K."/>
            <person name="Salamov A."/>
            <person name="Andreopoulos B."/>
            <person name="Baker S."/>
            <person name="Barry K."/>
            <person name="Bills G."/>
            <person name="Bluhm B."/>
            <person name="Cannon C."/>
            <person name="Castanera R."/>
            <person name="Culley D."/>
            <person name="Daum C."/>
            <person name="Ezra D."/>
            <person name="Gonzalez J."/>
            <person name="Henrissat B."/>
            <person name="Kuo A."/>
            <person name="Liang C."/>
            <person name="Lipzen A."/>
            <person name="Lutzoni F."/>
            <person name="Magnuson J."/>
            <person name="Mondo S."/>
            <person name="Nolan M."/>
            <person name="Ohm R."/>
            <person name="Pangilinan J."/>
            <person name="Park H.-J."/>
            <person name="Ramirez L."/>
            <person name="Alfaro M."/>
            <person name="Sun H."/>
            <person name="Tritt A."/>
            <person name="Yoshinaga Y."/>
            <person name="Zwiers L.-H."/>
            <person name="Turgeon B."/>
            <person name="Goodwin S."/>
            <person name="Spatafora J."/>
            <person name="Crous P."/>
            <person name="Grigoriev I."/>
        </authorList>
    </citation>
    <scope>NUCLEOTIDE SEQUENCE</scope>
    <source>
        <strain evidence="6">CBS 113979</strain>
    </source>
</reference>
<gene>
    <name evidence="6" type="ORF">K402DRAFT_386546</name>
</gene>
<keyword evidence="7" id="KW-1185">Reference proteome</keyword>
<feature type="transmembrane region" description="Helical" evidence="4">
    <location>
        <begin position="179"/>
        <end position="200"/>
    </location>
</feature>
<protein>
    <submittedName>
        <fullName evidence="6">Putative MFS monocarboxylate transporter</fullName>
    </submittedName>
</protein>
<feature type="domain" description="Major facilitator superfamily (MFS) profile" evidence="5">
    <location>
        <begin position="287"/>
        <end position="480"/>
    </location>
</feature>
<name>A0A6G1GKC9_9PEZI</name>
<dbReference type="InterPro" id="IPR020846">
    <property type="entry name" value="MFS_dom"/>
</dbReference>
<feature type="transmembrane region" description="Helical" evidence="4">
    <location>
        <begin position="348"/>
        <end position="369"/>
    </location>
</feature>
<feature type="compositionally biased region" description="Polar residues" evidence="3">
    <location>
        <begin position="31"/>
        <end position="40"/>
    </location>
</feature>
<feature type="transmembrane region" description="Helical" evidence="4">
    <location>
        <begin position="321"/>
        <end position="341"/>
    </location>
</feature>
<dbReference type="PANTHER" id="PTHR11360">
    <property type="entry name" value="MONOCARBOXYLATE TRANSPORTER"/>
    <property type="match status" value="1"/>
</dbReference>
<dbReference type="Pfam" id="PF07690">
    <property type="entry name" value="MFS_1"/>
    <property type="match status" value="2"/>
</dbReference>
<feature type="transmembrane region" description="Helical" evidence="4">
    <location>
        <begin position="288"/>
        <end position="309"/>
    </location>
</feature>
<organism evidence="6 7">
    <name type="scientific">Aulographum hederae CBS 113979</name>
    <dbReference type="NCBI Taxonomy" id="1176131"/>
    <lineage>
        <taxon>Eukaryota</taxon>
        <taxon>Fungi</taxon>
        <taxon>Dikarya</taxon>
        <taxon>Ascomycota</taxon>
        <taxon>Pezizomycotina</taxon>
        <taxon>Dothideomycetes</taxon>
        <taxon>Pleosporomycetidae</taxon>
        <taxon>Aulographales</taxon>
        <taxon>Aulographaceae</taxon>
    </lineage>
</organism>
<dbReference type="OrthoDB" id="2213137at2759"/>
<feature type="transmembrane region" description="Helical" evidence="4">
    <location>
        <begin position="212"/>
        <end position="232"/>
    </location>
</feature>
<evidence type="ECO:0000256" key="4">
    <source>
        <dbReference type="SAM" id="Phobius"/>
    </source>
</evidence>
<evidence type="ECO:0000313" key="7">
    <source>
        <dbReference type="Proteomes" id="UP000800041"/>
    </source>
</evidence>
<evidence type="ECO:0000259" key="5">
    <source>
        <dbReference type="PROSITE" id="PS50850"/>
    </source>
</evidence>
<comment type="subcellular location">
    <subcellularLocation>
        <location evidence="1">Membrane</location>
        <topology evidence="1">Multi-pass membrane protein</topology>
    </subcellularLocation>
</comment>
<keyword evidence="4" id="KW-0472">Membrane</keyword>